<gene>
    <name evidence="1" type="ORF">ALC62_06161</name>
</gene>
<dbReference type="AlphaFoldDB" id="A0A195CQT6"/>
<keyword evidence="2" id="KW-1185">Reference proteome</keyword>
<reference evidence="1 2" key="1">
    <citation type="submission" date="2016-03" db="EMBL/GenBank/DDBJ databases">
        <title>Cyphomyrmex costatus WGS genome.</title>
        <authorList>
            <person name="Nygaard S."/>
            <person name="Hu H."/>
            <person name="Boomsma J."/>
            <person name="Zhang G."/>
        </authorList>
    </citation>
    <scope>NUCLEOTIDE SEQUENCE [LARGE SCALE GENOMIC DNA]</scope>
    <source>
        <strain evidence="1">MS0001</strain>
        <tissue evidence="1">Whole body</tissue>
    </source>
</reference>
<sequence>MTASFGVADGTLRRPEMRLLSRASYSYLTISDDYKFDATQARTFDGMPRQPQSIEYTNNRLR</sequence>
<evidence type="ECO:0000313" key="1">
    <source>
        <dbReference type="EMBL" id="KYN03066.1"/>
    </source>
</evidence>
<evidence type="ECO:0000313" key="2">
    <source>
        <dbReference type="Proteomes" id="UP000078542"/>
    </source>
</evidence>
<proteinExistence type="predicted"/>
<dbReference type="EMBL" id="KQ977394">
    <property type="protein sequence ID" value="KYN03066.1"/>
    <property type="molecule type" value="Genomic_DNA"/>
</dbReference>
<accession>A0A195CQT6</accession>
<organism evidence="1 2">
    <name type="scientific">Cyphomyrmex costatus</name>
    <dbReference type="NCBI Taxonomy" id="456900"/>
    <lineage>
        <taxon>Eukaryota</taxon>
        <taxon>Metazoa</taxon>
        <taxon>Ecdysozoa</taxon>
        <taxon>Arthropoda</taxon>
        <taxon>Hexapoda</taxon>
        <taxon>Insecta</taxon>
        <taxon>Pterygota</taxon>
        <taxon>Neoptera</taxon>
        <taxon>Endopterygota</taxon>
        <taxon>Hymenoptera</taxon>
        <taxon>Apocrita</taxon>
        <taxon>Aculeata</taxon>
        <taxon>Formicoidea</taxon>
        <taxon>Formicidae</taxon>
        <taxon>Myrmicinae</taxon>
        <taxon>Cyphomyrmex</taxon>
    </lineage>
</organism>
<name>A0A195CQT6_9HYME</name>
<dbReference type="Proteomes" id="UP000078542">
    <property type="component" value="Unassembled WGS sequence"/>
</dbReference>
<protein>
    <submittedName>
        <fullName evidence="1">Uncharacterized protein</fullName>
    </submittedName>
</protein>